<evidence type="ECO:0000259" key="3">
    <source>
        <dbReference type="Pfam" id="PF13962"/>
    </source>
</evidence>
<feature type="transmembrane region" description="Helical" evidence="2">
    <location>
        <begin position="518"/>
        <end position="541"/>
    </location>
</feature>
<dbReference type="InterPro" id="IPR036770">
    <property type="entry name" value="Ankyrin_rpt-contain_sf"/>
</dbReference>
<organism evidence="4 5">
    <name type="scientific">Arabis nemorensis</name>
    <dbReference type="NCBI Taxonomy" id="586526"/>
    <lineage>
        <taxon>Eukaryota</taxon>
        <taxon>Viridiplantae</taxon>
        <taxon>Streptophyta</taxon>
        <taxon>Embryophyta</taxon>
        <taxon>Tracheophyta</taxon>
        <taxon>Spermatophyta</taxon>
        <taxon>Magnoliopsida</taxon>
        <taxon>eudicotyledons</taxon>
        <taxon>Gunneridae</taxon>
        <taxon>Pentapetalae</taxon>
        <taxon>rosids</taxon>
        <taxon>malvids</taxon>
        <taxon>Brassicales</taxon>
        <taxon>Brassicaceae</taxon>
        <taxon>Arabideae</taxon>
        <taxon>Arabis</taxon>
    </lineage>
</organism>
<protein>
    <recommendedName>
        <fullName evidence="3">PGG domain-containing protein</fullName>
    </recommendedName>
</protein>
<dbReference type="PANTHER" id="PTHR24177">
    <property type="entry name" value="CASKIN"/>
    <property type="match status" value="1"/>
</dbReference>
<dbReference type="InterPro" id="IPR002110">
    <property type="entry name" value="Ankyrin_rpt"/>
</dbReference>
<dbReference type="Pfam" id="PF12796">
    <property type="entry name" value="Ank_2"/>
    <property type="match status" value="1"/>
</dbReference>
<evidence type="ECO:0000256" key="1">
    <source>
        <dbReference type="SAM" id="MobiDB-lite"/>
    </source>
</evidence>
<sequence length="646" mass="74035">MDTEKGYPRGFRGDSLRPETSRTSFRSDSMQLDEAQGEIPQENSTNLFLFKNIDSGNLEATKEFLDRNPEALNASLTSNEDRPIHKAVLSGHIKIVEEIIRRIHDPEVLKMKNDNGYTALTYAATGGIVRIAECLVNKCPGLVSVRNAKEHIPIVVASLYGHEDLVRYLYDHTPLSDLEPSDESDEHKGKNGAMLVTNCIVDGLYGIALDLIQRYPKLAYTRDSDNDTAIIALAQTPSAFPSGAHLAFWQRWIYSCIHLEKINNRHEVLNHHNHQYKKPQDHHWYQETLLKQLKFLFPHIRRIYKLKVGHARAKEILDCICQEIPNMDVTQQKDAGLNQALFKAVENGIVEYIEEVMKHYPDIVWFKDSYGLNLFFYAVSQRQEKIFSLIYNMGAKKNILATAWDKLHNNMLHHAAYRAPASRLNLIPGAALQMQRELQWFKEVERLVQPKHRKMVNLKQKKTPQALFKDQHKDLVDQGEKWMKETATSCTVVAALITTMMFSSAFTVPAGYDNKHTLLMVFIISDAISLFTSCMSLLMFLGILKSRYREEDFLRSLPTKLIVGLASLFLSMATMIVSFVLTLVVLLRDDVRWISAPFILLAMVPVGMFGVLQFPVLLEIFCSTYCPRVFDKPSQSRRMFKFWSRC</sequence>
<feature type="region of interest" description="Disordered" evidence="1">
    <location>
        <begin position="1"/>
        <end position="34"/>
    </location>
</feature>
<dbReference type="GO" id="GO:0016020">
    <property type="term" value="C:membrane"/>
    <property type="evidence" value="ECO:0007669"/>
    <property type="project" value="TreeGrafter"/>
</dbReference>
<keyword evidence="2" id="KW-0472">Membrane</keyword>
<dbReference type="SMART" id="SM00248">
    <property type="entry name" value="ANK"/>
    <property type="match status" value="6"/>
</dbReference>
<accession>A0A565B9S5</accession>
<dbReference type="PANTHER" id="PTHR24177:SF33">
    <property type="entry name" value="ANKYRIN REPEAT FAMILY PROTEIN"/>
    <property type="match status" value="1"/>
</dbReference>
<feature type="transmembrane region" description="Helical" evidence="2">
    <location>
        <begin position="490"/>
        <end position="512"/>
    </location>
</feature>
<proteinExistence type="predicted"/>
<comment type="caution">
    <text evidence="4">The sequence shown here is derived from an EMBL/GenBank/DDBJ whole genome shotgun (WGS) entry which is preliminary data.</text>
</comment>
<feature type="transmembrane region" description="Helical" evidence="2">
    <location>
        <begin position="593"/>
        <end position="618"/>
    </location>
</feature>
<reference evidence="4" key="1">
    <citation type="submission" date="2019-07" db="EMBL/GenBank/DDBJ databases">
        <authorList>
            <person name="Dittberner H."/>
        </authorList>
    </citation>
    <scope>NUCLEOTIDE SEQUENCE [LARGE SCALE GENOMIC DNA]</scope>
</reference>
<dbReference type="InterPro" id="IPR026961">
    <property type="entry name" value="PGG_dom"/>
</dbReference>
<feature type="domain" description="PGG" evidence="3">
    <location>
        <begin position="480"/>
        <end position="584"/>
    </location>
</feature>
<evidence type="ECO:0000256" key="2">
    <source>
        <dbReference type="SAM" id="Phobius"/>
    </source>
</evidence>
<dbReference type="EMBL" id="CABITT030000003">
    <property type="protein sequence ID" value="VVA98134.1"/>
    <property type="molecule type" value="Genomic_DNA"/>
</dbReference>
<keyword evidence="5" id="KW-1185">Reference proteome</keyword>
<name>A0A565B9S5_9BRAS</name>
<dbReference type="OrthoDB" id="1880601at2759"/>
<feature type="compositionally biased region" description="Polar residues" evidence="1">
    <location>
        <begin position="21"/>
        <end position="30"/>
    </location>
</feature>
<dbReference type="SUPFAM" id="SSF48403">
    <property type="entry name" value="Ankyrin repeat"/>
    <property type="match status" value="1"/>
</dbReference>
<dbReference type="Pfam" id="PF13962">
    <property type="entry name" value="PGG"/>
    <property type="match status" value="1"/>
</dbReference>
<evidence type="ECO:0000313" key="5">
    <source>
        <dbReference type="Proteomes" id="UP000489600"/>
    </source>
</evidence>
<keyword evidence="2" id="KW-1133">Transmembrane helix</keyword>
<gene>
    <name evidence="4" type="ORF">ANE_LOCUS8579</name>
</gene>
<dbReference type="Proteomes" id="UP000489600">
    <property type="component" value="Unassembled WGS sequence"/>
</dbReference>
<dbReference type="Gene3D" id="1.25.40.20">
    <property type="entry name" value="Ankyrin repeat-containing domain"/>
    <property type="match status" value="2"/>
</dbReference>
<dbReference type="FunFam" id="1.25.40.20:FF:000412">
    <property type="entry name" value="Ankyrin repeat-containing protein ITN1 isoform C"/>
    <property type="match status" value="1"/>
</dbReference>
<keyword evidence="2" id="KW-0812">Transmembrane</keyword>
<feature type="compositionally biased region" description="Basic and acidic residues" evidence="1">
    <location>
        <begin position="1"/>
        <end position="20"/>
    </location>
</feature>
<feature type="transmembrane region" description="Helical" evidence="2">
    <location>
        <begin position="561"/>
        <end position="587"/>
    </location>
</feature>
<dbReference type="AlphaFoldDB" id="A0A565B9S5"/>
<evidence type="ECO:0000313" key="4">
    <source>
        <dbReference type="EMBL" id="VVA98134.1"/>
    </source>
</evidence>